<dbReference type="AlphaFoldDB" id="A0A511UT20"/>
<comment type="caution">
    <text evidence="1">The sequence shown here is derived from an EMBL/GenBank/DDBJ whole genome shotgun (WGS) entry which is preliminary data.</text>
</comment>
<gene>
    <name evidence="1" type="ORF">HVA01_24940</name>
</gene>
<dbReference type="Proteomes" id="UP000321303">
    <property type="component" value="Unassembled WGS sequence"/>
</dbReference>
<accession>A0A511UT20</accession>
<keyword evidence="2" id="KW-1185">Reference proteome</keyword>
<organism evidence="1 2">
    <name type="scientific">Halovibrio variabilis</name>
    <dbReference type="NCBI Taxonomy" id="31910"/>
    <lineage>
        <taxon>Bacteria</taxon>
        <taxon>Pseudomonadati</taxon>
        <taxon>Pseudomonadota</taxon>
        <taxon>Gammaproteobacteria</taxon>
        <taxon>Oceanospirillales</taxon>
        <taxon>Halomonadaceae</taxon>
        <taxon>Halovibrio</taxon>
    </lineage>
</organism>
<reference evidence="1 2" key="1">
    <citation type="submission" date="2019-07" db="EMBL/GenBank/DDBJ databases">
        <title>Whole genome shotgun sequence of Halomonas variabilis NBRC 102410.</title>
        <authorList>
            <person name="Hosoyama A."/>
            <person name="Uohara A."/>
            <person name="Ohji S."/>
            <person name="Ichikawa N."/>
        </authorList>
    </citation>
    <scope>NUCLEOTIDE SEQUENCE [LARGE SCALE GENOMIC DNA]</scope>
    <source>
        <strain evidence="1 2">NBRC 102410</strain>
    </source>
</reference>
<name>A0A511UT20_9GAMM</name>
<sequence>MVVFDLNTTKRELTHVFPKEVVDANGFAGCFGACPPCQVVGRLEIPEETENHPYFESHELTTPVEETATKRTALGTHWGMAYFKGEDTHTIRDLLERSEGLDFYV</sequence>
<dbReference type="EMBL" id="BJXV01000013">
    <property type="protein sequence ID" value="GEN28848.1"/>
    <property type="molecule type" value="Genomic_DNA"/>
</dbReference>
<evidence type="ECO:0000313" key="1">
    <source>
        <dbReference type="EMBL" id="GEN28848.1"/>
    </source>
</evidence>
<protein>
    <submittedName>
        <fullName evidence="1">Uncharacterized protein</fullName>
    </submittedName>
</protein>
<evidence type="ECO:0000313" key="2">
    <source>
        <dbReference type="Proteomes" id="UP000321303"/>
    </source>
</evidence>
<proteinExistence type="predicted"/>